<evidence type="ECO:0000313" key="3">
    <source>
        <dbReference type="EMBL" id="KIM40512.1"/>
    </source>
</evidence>
<gene>
    <name evidence="3" type="ORF">M413DRAFT_163039</name>
</gene>
<dbReference type="Proteomes" id="UP000053424">
    <property type="component" value="Unassembled WGS sequence"/>
</dbReference>
<dbReference type="STRING" id="686832.A0A0C2YHE6"/>
<dbReference type="PANTHER" id="PTHR10039">
    <property type="entry name" value="AMELOGENIN"/>
    <property type="match status" value="1"/>
</dbReference>
<dbReference type="Gene3D" id="3.40.50.300">
    <property type="entry name" value="P-loop containing nucleotide triphosphate hydrolases"/>
    <property type="match status" value="1"/>
</dbReference>
<reference evidence="3 4" key="1">
    <citation type="submission" date="2014-04" db="EMBL/GenBank/DDBJ databases">
        <authorList>
            <consortium name="DOE Joint Genome Institute"/>
            <person name="Kuo A."/>
            <person name="Gay G."/>
            <person name="Dore J."/>
            <person name="Kohler A."/>
            <person name="Nagy L.G."/>
            <person name="Floudas D."/>
            <person name="Copeland A."/>
            <person name="Barry K.W."/>
            <person name="Cichocki N."/>
            <person name="Veneault-Fourrey C."/>
            <person name="LaButti K."/>
            <person name="Lindquist E.A."/>
            <person name="Lipzen A."/>
            <person name="Lundell T."/>
            <person name="Morin E."/>
            <person name="Murat C."/>
            <person name="Sun H."/>
            <person name="Tunlid A."/>
            <person name="Henrissat B."/>
            <person name="Grigoriev I.V."/>
            <person name="Hibbett D.S."/>
            <person name="Martin F."/>
            <person name="Nordberg H.P."/>
            <person name="Cantor M.N."/>
            <person name="Hua S.X."/>
        </authorList>
    </citation>
    <scope>NUCLEOTIDE SEQUENCE [LARGE SCALE GENOMIC DNA]</scope>
    <source>
        <strain evidence="4">h7</strain>
    </source>
</reference>
<proteinExistence type="predicted"/>
<name>A0A0C2YHE6_HEBCY</name>
<dbReference type="PROSITE" id="PS50837">
    <property type="entry name" value="NACHT"/>
    <property type="match status" value="1"/>
</dbReference>
<dbReference type="InterPro" id="IPR007111">
    <property type="entry name" value="NACHT_NTPase"/>
</dbReference>
<protein>
    <recommendedName>
        <fullName evidence="2">NACHT domain-containing protein</fullName>
    </recommendedName>
</protein>
<organism evidence="3 4">
    <name type="scientific">Hebeloma cylindrosporum</name>
    <dbReference type="NCBI Taxonomy" id="76867"/>
    <lineage>
        <taxon>Eukaryota</taxon>
        <taxon>Fungi</taxon>
        <taxon>Dikarya</taxon>
        <taxon>Basidiomycota</taxon>
        <taxon>Agaricomycotina</taxon>
        <taxon>Agaricomycetes</taxon>
        <taxon>Agaricomycetidae</taxon>
        <taxon>Agaricales</taxon>
        <taxon>Agaricineae</taxon>
        <taxon>Hymenogastraceae</taxon>
        <taxon>Hebeloma</taxon>
    </lineage>
</organism>
<dbReference type="SUPFAM" id="SSF52540">
    <property type="entry name" value="P-loop containing nucleoside triphosphate hydrolases"/>
    <property type="match status" value="1"/>
</dbReference>
<feature type="domain" description="NACHT" evidence="2">
    <location>
        <begin position="81"/>
        <end position="228"/>
    </location>
</feature>
<sequence>MSFFQNASNVSINGGEFFTVNGDYNNILVGSGLQALSRAISHGAMHDSSDRDPPPRCHPGTRQKVADDILHWLEDRNASTSVLWVNGRAGVGKSALMQTMAELLSDNDSDFGGCFFFQRKVSKCDRKGYLFSTLAYQLAINVAGMREYINQAMEDNPALPTKSAAIQLQQLILEPFMRLPTPRPAPVIIIDGLDECDGSEAQRDILSLISQLSTIPEITIRFIIASRPEYQITQAFTKELLLKMTCRLVLDEDYESLSDMIMYLRDGFTEIRERTSINHQSQDPWPLQSQLEKLAWRASGQFIYAATVLKFVGSDFCDPAEELDTILYPIPMKAGAFSELDRLYTQILSAYPDPGFLTCVLGIMIVFEGELMSAIPGTYSSFVADILGSREDKVCAALRALQSLTFVEGASTAPGIASNFQLFQPVEFSHKSFVDFLMDEARSMQYHVDFDAFQRRAVCRAFDLAIESVRSPTKQITTVQVSTWKQLEHIFHCNLSFSNAIKWLRPSSRTALHRNFNEMRAALSDSPLHPKDVPSPHVFPALHFACNALNVSKVLPFRKF</sequence>
<dbReference type="AlphaFoldDB" id="A0A0C2YHE6"/>
<dbReference type="Pfam" id="PF24883">
    <property type="entry name" value="NPHP3_N"/>
    <property type="match status" value="1"/>
</dbReference>
<evidence type="ECO:0000256" key="1">
    <source>
        <dbReference type="ARBA" id="ARBA00022737"/>
    </source>
</evidence>
<accession>A0A0C2YHE6</accession>
<evidence type="ECO:0000259" key="2">
    <source>
        <dbReference type="PROSITE" id="PS50837"/>
    </source>
</evidence>
<dbReference type="InterPro" id="IPR027417">
    <property type="entry name" value="P-loop_NTPase"/>
</dbReference>
<dbReference type="HOGENOM" id="CLU_000288_6_10_1"/>
<keyword evidence="1" id="KW-0677">Repeat</keyword>
<keyword evidence="4" id="KW-1185">Reference proteome</keyword>
<dbReference type="EMBL" id="KN831782">
    <property type="protein sequence ID" value="KIM40512.1"/>
    <property type="molecule type" value="Genomic_DNA"/>
</dbReference>
<evidence type="ECO:0000313" key="4">
    <source>
        <dbReference type="Proteomes" id="UP000053424"/>
    </source>
</evidence>
<dbReference type="PANTHER" id="PTHR10039:SF17">
    <property type="entry name" value="FUNGAL STAND N-TERMINAL GOODBYE DOMAIN-CONTAINING PROTEIN-RELATED"/>
    <property type="match status" value="1"/>
</dbReference>
<dbReference type="OrthoDB" id="4760524at2759"/>
<dbReference type="InterPro" id="IPR056884">
    <property type="entry name" value="NPHP3-like_N"/>
</dbReference>
<reference evidence="4" key="2">
    <citation type="submission" date="2015-01" db="EMBL/GenBank/DDBJ databases">
        <title>Evolutionary Origins and Diversification of the Mycorrhizal Mutualists.</title>
        <authorList>
            <consortium name="DOE Joint Genome Institute"/>
            <consortium name="Mycorrhizal Genomics Consortium"/>
            <person name="Kohler A."/>
            <person name="Kuo A."/>
            <person name="Nagy L.G."/>
            <person name="Floudas D."/>
            <person name="Copeland A."/>
            <person name="Barry K.W."/>
            <person name="Cichocki N."/>
            <person name="Veneault-Fourrey C."/>
            <person name="LaButti K."/>
            <person name="Lindquist E.A."/>
            <person name="Lipzen A."/>
            <person name="Lundell T."/>
            <person name="Morin E."/>
            <person name="Murat C."/>
            <person name="Riley R."/>
            <person name="Ohm R."/>
            <person name="Sun H."/>
            <person name="Tunlid A."/>
            <person name="Henrissat B."/>
            <person name="Grigoriev I.V."/>
            <person name="Hibbett D.S."/>
            <person name="Martin F."/>
        </authorList>
    </citation>
    <scope>NUCLEOTIDE SEQUENCE [LARGE SCALE GENOMIC DNA]</scope>
    <source>
        <strain evidence="4">h7</strain>
    </source>
</reference>